<evidence type="ECO:0000313" key="6">
    <source>
        <dbReference type="Proteomes" id="UP000243793"/>
    </source>
</evidence>
<dbReference type="InterPro" id="IPR036388">
    <property type="entry name" value="WH-like_DNA-bd_sf"/>
</dbReference>
<dbReference type="InterPro" id="IPR000835">
    <property type="entry name" value="HTH_MarR-typ"/>
</dbReference>
<dbReference type="SMART" id="SM00347">
    <property type="entry name" value="HTH_MARR"/>
    <property type="match status" value="1"/>
</dbReference>
<proteinExistence type="predicted"/>
<keyword evidence="1" id="KW-0805">Transcription regulation</keyword>
<keyword evidence="2" id="KW-0238">DNA-binding</keyword>
<name>A0A1Y0CY98_9GAMM</name>
<feature type="domain" description="HTH marR-type" evidence="4">
    <location>
        <begin position="5"/>
        <end position="142"/>
    </location>
</feature>
<dbReference type="PRINTS" id="PR00598">
    <property type="entry name" value="HTHMARR"/>
</dbReference>
<dbReference type="Gene3D" id="1.10.10.10">
    <property type="entry name" value="Winged helix-like DNA-binding domain superfamily/Winged helix DNA-binding domain"/>
    <property type="match status" value="1"/>
</dbReference>
<dbReference type="Proteomes" id="UP000243793">
    <property type="component" value="Chromosome"/>
</dbReference>
<evidence type="ECO:0000313" key="5">
    <source>
        <dbReference type="EMBL" id="ART79887.1"/>
    </source>
</evidence>
<dbReference type="OrthoDB" id="32523at2"/>
<dbReference type="RefSeq" id="WP_086963762.1">
    <property type="nucleotide sequence ID" value="NZ_CP021376.1"/>
</dbReference>
<dbReference type="GO" id="GO:0003677">
    <property type="term" value="F:DNA binding"/>
    <property type="evidence" value="ECO:0007669"/>
    <property type="project" value="UniProtKB-KW"/>
</dbReference>
<protein>
    <recommendedName>
        <fullName evidence="4">HTH marR-type domain-containing protein</fullName>
    </recommendedName>
</protein>
<dbReference type="SUPFAM" id="SSF46785">
    <property type="entry name" value="Winged helix' DNA-binding domain"/>
    <property type="match status" value="1"/>
</dbReference>
<dbReference type="KEGG" id="ocm:CBP12_06740"/>
<evidence type="ECO:0000256" key="3">
    <source>
        <dbReference type="ARBA" id="ARBA00023163"/>
    </source>
</evidence>
<dbReference type="AlphaFoldDB" id="A0A1Y0CY98"/>
<sequence length="157" mass="17531">MSIPADSLGFLLADISRLMRRAYRQYTVNPIADTQPLTLAQSRALVYLSRHQGLRQVELAELLEVQPITLTRQLEPLAKAQLIERRLDARDKRAYRLYLTPAAAPQLAAIAEVTERIKQQALAGLSATEADLLNLSLRRVRDNLSPACLIEACDEPS</sequence>
<keyword evidence="3" id="KW-0804">Transcription</keyword>
<evidence type="ECO:0000256" key="2">
    <source>
        <dbReference type="ARBA" id="ARBA00023125"/>
    </source>
</evidence>
<organism evidence="5 6">
    <name type="scientific">Oceanisphaera avium</name>
    <dbReference type="NCBI Taxonomy" id="1903694"/>
    <lineage>
        <taxon>Bacteria</taxon>
        <taxon>Pseudomonadati</taxon>
        <taxon>Pseudomonadota</taxon>
        <taxon>Gammaproteobacteria</taxon>
        <taxon>Aeromonadales</taxon>
        <taxon>Aeromonadaceae</taxon>
        <taxon>Oceanisphaera</taxon>
    </lineage>
</organism>
<gene>
    <name evidence="5" type="ORF">CBP12_06740</name>
</gene>
<dbReference type="InterPro" id="IPR039422">
    <property type="entry name" value="MarR/SlyA-like"/>
</dbReference>
<evidence type="ECO:0000256" key="1">
    <source>
        <dbReference type="ARBA" id="ARBA00023015"/>
    </source>
</evidence>
<accession>A0A1Y0CY98</accession>
<keyword evidence="6" id="KW-1185">Reference proteome</keyword>
<reference evidence="6" key="1">
    <citation type="submission" date="2017-05" db="EMBL/GenBank/DDBJ databases">
        <authorList>
            <person name="Sung H."/>
        </authorList>
    </citation>
    <scope>NUCLEOTIDE SEQUENCE [LARGE SCALE GENOMIC DNA]</scope>
    <source>
        <strain evidence="6">AMac2203</strain>
    </source>
</reference>
<dbReference type="GO" id="GO:0003700">
    <property type="term" value="F:DNA-binding transcription factor activity"/>
    <property type="evidence" value="ECO:0007669"/>
    <property type="project" value="InterPro"/>
</dbReference>
<evidence type="ECO:0000259" key="4">
    <source>
        <dbReference type="PROSITE" id="PS50995"/>
    </source>
</evidence>
<dbReference type="GO" id="GO:0006950">
    <property type="term" value="P:response to stress"/>
    <property type="evidence" value="ECO:0007669"/>
    <property type="project" value="TreeGrafter"/>
</dbReference>
<dbReference type="EMBL" id="CP021376">
    <property type="protein sequence ID" value="ART79887.1"/>
    <property type="molecule type" value="Genomic_DNA"/>
</dbReference>
<dbReference type="PROSITE" id="PS50995">
    <property type="entry name" value="HTH_MARR_2"/>
    <property type="match status" value="1"/>
</dbReference>
<dbReference type="PANTHER" id="PTHR33164">
    <property type="entry name" value="TRANSCRIPTIONAL REGULATOR, MARR FAMILY"/>
    <property type="match status" value="1"/>
</dbReference>
<dbReference type="InterPro" id="IPR036390">
    <property type="entry name" value="WH_DNA-bd_sf"/>
</dbReference>
<dbReference type="Pfam" id="PF01047">
    <property type="entry name" value="MarR"/>
    <property type="match status" value="1"/>
</dbReference>
<dbReference type="PANTHER" id="PTHR33164:SF64">
    <property type="entry name" value="TRANSCRIPTIONAL REGULATOR SLYA"/>
    <property type="match status" value="1"/>
</dbReference>